<name>A0A839N6Y8_9MICO</name>
<keyword evidence="1" id="KW-0812">Transmembrane</keyword>
<accession>A0A839N6Y8</accession>
<organism evidence="2 3">
    <name type="scientific">Flexivirga oryzae</name>
    <dbReference type="NCBI Taxonomy" id="1794944"/>
    <lineage>
        <taxon>Bacteria</taxon>
        <taxon>Bacillati</taxon>
        <taxon>Actinomycetota</taxon>
        <taxon>Actinomycetes</taxon>
        <taxon>Micrococcales</taxon>
        <taxon>Dermacoccaceae</taxon>
        <taxon>Flexivirga</taxon>
    </lineage>
</organism>
<reference evidence="2 3" key="1">
    <citation type="submission" date="2020-08" db="EMBL/GenBank/DDBJ databases">
        <title>Sequencing the genomes of 1000 actinobacteria strains.</title>
        <authorList>
            <person name="Klenk H.-P."/>
        </authorList>
    </citation>
    <scope>NUCLEOTIDE SEQUENCE [LARGE SCALE GENOMIC DNA]</scope>
    <source>
        <strain evidence="2 3">DSM 105369</strain>
    </source>
</reference>
<evidence type="ECO:0000313" key="3">
    <source>
        <dbReference type="Proteomes" id="UP000559182"/>
    </source>
</evidence>
<keyword evidence="3" id="KW-1185">Reference proteome</keyword>
<protein>
    <submittedName>
        <fullName evidence="2">Uncharacterized protein</fullName>
    </submittedName>
</protein>
<gene>
    <name evidence="2" type="ORF">FHU39_001778</name>
</gene>
<keyword evidence="1" id="KW-1133">Transmembrane helix</keyword>
<dbReference type="RefSeq" id="WP_183320012.1">
    <property type="nucleotide sequence ID" value="NZ_JACHVQ010000001.1"/>
</dbReference>
<dbReference type="EMBL" id="JACHVQ010000001">
    <property type="protein sequence ID" value="MBB2891794.1"/>
    <property type="molecule type" value="Genomic_DNA"/>
</dbReference>
<evidence type="ECO:0000313" key="2">
    <source>
        <dbReference type="EMBL" id="MBB2891794.1"/>
    </source>
</evidence>
<proteinExistence type="predicted"/>
<keyword evidence="1" id="KW-0472">Membrane</keyword>
<dbReference type="AlphaFoldDB" id="A0A839N6Y8"/>
<sequence length="63" mass="6763">MFDRDFASGLLGGVTSAVIWISITLMTDMDRSVVGLWGLIFLIGVTVIATVITKMKSRQSGAD</sequence>
<dbReference type="Proteomes" id="UP000559182">
    <property type="component" value="Unassembled WGS sequence"/>
</dbReference>
<evidence type="ECO:0000256" key="1">
    <source>
        <dbReference type="SAM" id="Phobius"/>
    </source>
</evidence>
<comment type="caution">
    <text evidence="2">The sequence shown here is derived from an EMBL/GenBank/DDBJ whole genome shotgun (WGS) entry which is preliminary data.</text>
</comment>
<feature type="transmembrane region" description="Helical" evidence="1">
    <location>
        <begin position="33"/>
        <end position="52"/>
    </location>
</feature>
<feature type="transmembrane region" description="Helical" evidence="1">
    <location>
        <begin position="7"/>
        <end position="27"/>
    </location>
</feature>